<dbReference type="InterPro" id="IPR036179">
    <property type="entry name" value="Ig-like_dom_sf"/>
</dbReference>
<dbReference type="PANTHER" id="PTHR14334:SF1">
    <property type="entry name" value="B-CELL ANTIGEN RECEPTOR COMPLEX-ASSOCIATED PROTEIN ALPHA CHAIN"/>
    <property type="match status" value="1"/>
</dbReference>
<dbReference type="SUPFAM" id="SSF48726">
    <property type="entry name" value="Immunoglobulin"/>
    <property type="match status" value="3"/>
</dbReference>
<dbReference type="Proteomes" id="UP001557470">
    <property type="component" value="Unassembled WGS sequence"/>
</dbReference>
<feature type="chain" id="PRO_5044791636" description="Ig-like domain-containing protein" evidence="2">
    <location>
        <begin position="21"/>
        <end position="412"/>
    </location>
</feature>
<gene>
    <name evidence="4" type="ORF">UPYG_G00056720</name>
</gene>
<keyword evidence="1" id="KW-0393">Immunoglobulin domain</keyword>
<keyword evidence="2" id="KW-0732">Signal</keyword>
<name>A0ABD0XVT5_UMBPY</name>
<feature type="signal peptide" evidence="2">
    <location>
        <begin position="1"/>
        <end position="20"/>
    </location>
</feature>
<accession>A0ABD0XVT5</accession>
<evidence type="ECO:0000256" key="1">
    <source>
        <dbReference type="ARBA" id="ARBA00023319"/>
    </source>
</evidence>
<feature type="domain" description="Ig-like" evidence="3">
    <location>
        <begin position="132"/>
        <end position="191"/>
    </location>
</feature>
<sequence>MAWVIKLSLLLAVLVRTILTDHVIRTEGGDYVFYIPDDPDYCLFYRTSAEENLLLWNMSNPSPENTLTAEFRGRLTLRKDKYDILFIQINNVIQSDSGQYRMECWRNDRVINQDTRDLLVCSHYNGMKDLYVDQGQTVELQCDKSRDDDTMTAQWYERGEQLPESSVHLNVTMRNRMSYQCALMEEQLCVSHQSFYLYIKRQYVVVSEGEEAVLSCFNQDDPNGTKTWWEYNYNTLKWDPSSLSSTEKQMYVTDGRTTGNYSLVFTSLMLNHTDVYRCWSDINTPFIKEVYNLLVFLKSDLLTEFFSEGEQVVLRCNSNITEYNRVVWFRHTAEGEHVFLDTDYNLLYMDQVLYERINASHPGSFLVFSNLTLKDTGEYWCGLFYRDECVSATKTHLLEWDHSVMNSTFHKV</sequence>
<dbReference type="SMART" id="SM00409">
    <property type="entry name" value="IG"/>
    <property type="match status" value="3"/>
</dbReference>
<organism evidence="4 5">
    <name type="scientific">Umbra pygmaea</name>
    <name type="common">Eastern mudminnow</name>
    <dbReference type="NCBI Taxonomy" id="75934"/>
    <lineage>
        <taxon>Eukaryota</taxon>
        <taxon>Metazoa</taxon>
        <taxon>Chordata</taxon>
        <taxon>Craniata</taxon>
        <taxon>Vertebrata</taxon>
        <taxon>Euteleostomi</taxon>
        <taxon>Actinopterygii</taxon>
        <taxon>Neopterygii</taxon>
        <taxon>Teleostei</taxon>
        <taxon>Protacanthopterygii</taxon>
        <taxon>Esociformes</taxon>
        <taxon>Umbridae</taxon>
        <taxon>Umbra</taxon>
    </lineage>
</organism>
<dbReference type="Pfam" id="PF07686">
    <property type="entry name" value="V-set"/>
    <property type="match status" value="1"/>
</dbReference>
<dbReference type="PROSITE" id="PS50835">
    <property type="entry name" value="IG_LIKE"/>
    <property type="match status" value="3"/>
</dbReference>
<dbReference type="PANTHER" id="PTHR14334">
    <property type="entry name" value="B-CELL ANTIGEN RECEPTOR COMPLEX-ASSOCIATED PROTEIN"/>
    <property type="match status" value="1"/>
</dbReference>
<dbReference type="AlphaFoldDB" id="A0ABD0XVT5"/>
<dbReference type="InterPro" id="IPR013783">
    <property type="entry name" value="Ig-like_fold"/>
</dbReference>
<evidence type="ECO:0000259" key="3">
    <source>
        <dbReference type="PROSITE" id="PS50835"/>
    </source>
</evidence>
<protein>
    <recommendedName>
        <fullName evidence="3">Ig-like domain-containing protein</fullName>
    </recommendedName>
</protein>
<dbReference type="EMBL" id="JAGEUA010000002">
    <property type="protein sequence ID" value="KAL1005256.1"/>
    <property type="molecule type" value="Genomic_DNA"/>
</dbReference>
<dbReference type="InterPro" id="IPR007110">
    <property type="entry name" value="Ig-like_dom"/>
</dbReference>
<feature type="domain" description="Ig-like" evidence="3">
    <location>
        <begin position="193"/>
        <end position="278"/>
    </location>
</feature>
<comment type="caution">
    <text evidence="4">The sequence shown here is derived from an EMBL/GenBank/DDBJ whole genome shotgun (WGS) entry which is preliminary data.</text>
</comment>
<feature type="domain" description="Ig-like" evidence="3">
    <location>
        <begin position="285"/>
        <end position="381"/>
    </location>
</feature>
<evidence type="ECO:0000313" key="4">
    <source>
        <dbReference type="EMBL" id="KAL1005256.1"/>
    </source>
</evidence>
<keyword evidence="5" id="KW-1185">Reference proteome</keyword>
<evidence type="ECO:0000313" key="5">
    <source>
        <dbReference type="Proteomes" id="UP001557470"/>
    </source>
</evidence>
<dbReference type="InterPro" id="IPR003599">
    <property type="entry name" value="Ig_sub"/>
</dbReference>
<dbReference type="InterPro" id="IPR013106">
    <property type="entry name" value="Ig_V-set"/>
</dbReference>
<dbReference type="Gene3D" id="2.60.40.10">
    <property type="entry name" value="Immunoglobulins"/>
    <property type="match status" value="4"/>
</dbReference>
<reference evidence="4 5" key="1">
    <citation type="submission" date="2024-06" db="EMBL/GenBank/DDBJ databases">
        <authorList>
            <person name="Pan Q."/>
            <person name="Wen M."/>
            <person name="Jouanno E."/>
            <person name="Zahm M."/>
            <person name="Klopp C."/>
            <person name="Cabau C."/>
            <person name="Louis A."/>
            <person name="Berthelot C."/>
            <person name="Parey E."/>
            <person name="Roest Crollius H."/>
            <person name="Montfort J."/>
            <person name="Robinson-Rechavi M."/>
            <person name="Bouchez O."/>
            <person name="Lampietro C."/>
            <person name="Lopez Roques C."/>
            <person name="Donnadieu C."/>
            <person name="Postlethwait J."/>
            <person name="Bobe J."/>
            <person name="Verreycken H."/>
            <person name="Guiguen Y."/>
        </authorList>
    </citation>
    <scope>NUCLEOTIDE SEQUENCE [LARGE SCALE GENOMIC DNA]</scope>
    <source>
        <strain evidence="4">Up_M1</strain>
        <tissue evidence="4">Testis</tissue>
    </source>
</reference>
<proteinExistence type="predicted"/>
<evidence type="ECO:0000256" key="2">
    <source>
        <dbReference type="SAM" id="SignalP"/>
    </source>
</evidence>